<evidence type="ECO:0008006" key="3">
    <source>
        <dbReference type="Google" id="ProtNLM"/>
    </source>
</evidence>
<evidence type="ECO:0000313" key="2">
    <source>
        <dbReference type="Proteomes" id="UP001633002"/>
    </source>
</evidence>
<reference evidence="1 2" key="1">
    <citation type="submission" date="2024-09" db="EMBL/GenBank/DDBJ databases">
        <title>Chromosome-scale assembly of Riccia sorocarpa.</title>
        <authorList>
            <person name="Paukszto L."/>
        </authorList>
    </citation>
    <scope>NUCLEOTIDE SEQUENCE [LARGE SCALE GENOMIC DNA]</scope>
    <source>
        <strain evidence="1">LP-2024</strain>
        <tissue evidence="1">Aerial parts of the thallus</tissue>
    </source>
</reference>
<dbReference type="EMBL" id="JBJQOH010000007">
    <property type="protein sequence ID" value="KAL3680197.1"/>
    <property type="molecule type" value="Genomic_DNA"/>
</dbReference>
<accession>A0ABD3GPX1</accession>
<protein>
    <recommendedName>
        <fullName evidence="3">Reverse transcriptase zinc-binding domain-containing protein</fullName>
    </recommendedName>
</protein>
<dbReference type="PANTHER" id="PTHR33116:SF78">
    <property type="entry name" value="OS12G0587133 PROTEIN"/>
    <property type="match status" value="1"/>
</dbReference>
<evidence type="ECO:0000313" key="1">
    <source>
        <dbReference type="EMBL" id="KAL3680197.1"/>
    </source>
</evidence>
<keyword evidence="2" id="KW-1185">Reference proteome</keyword>
<name>A0ABD3GPX1_9MARC</name>
<gene>
    <name evidence="1" type="ORF">R1sor_023153</name>
</gene>
<sequence>MRNLHQPWLTPWPCSSTLAPPLMSPSFLMLRSVSASSLLLRHVLAATPIYQLLAVGLTGDGLDELEKLCRQFMWGWNDIGNPKTSLIAWERVAQSRRNGGLGWTRFRLKAEALQIRCLVKILTGEDKEWRQLAKALSFGHIERERIREKDGSGGFEEGVLLGNLSKIKGSPTLSRMFTGWRKILKKNQGTSWLQKMNSAGIFPDNEDRFLIERIEGWIRRNRIGKGQLMLSSCWKWKDKEGHFTWENTTAEWIQRKVWAWKFLQRGCFTGSRAADIGVSNGICDLCPTSIETIDYILWACRHLDRRRAGLKRLGIIPGTCNSIMEWFDFALEAGKRDPSYLTVLIGYIEAVWKERNERIFRGKRTRIPIAGLLKNSLVEIEAYPTKLCAANTLRCLRKAKDTVVGWSDTWAGWIRRTAPGIILASTTRESNLPRTTKGRALSAPR</sequence>
<dbReference type="Proteomes" id="UP001633002">
    <property type="component" value="Unassembled WGS sequence"/>
</dbReference>
<dbReference type="PANTHER" id="PTHR33116">
    <property type="entry name" value="REVERSE TRANSCRIPTASE ZINC-BINDING DOMAIN-CONTAINING PROTEIN-RELATED-RELATED"/>
    <property type="match status" value="1"/>
</dbReference>
<organism evidence="1 2">
    <name type="scientific">Riccia sorocarpa</name>
    <dbReference type="NCBI Taxonomy" id="122646"/>
    <lineage>
        <taxon>Eukaryota</taxon>
        <taxon>Viridiplantae</taxon>
        <taxon>Streptophyta</taxon>
        <taxon>Embryophyta</taxon>
        <taxon>Marchantiophyta</taxon>
        <taxon>Marchantiopsida</taxon>
        <taxon>Marchantiidae</taxon>
        <taxon>Marchantiales</taxon>
        <taxon>Ricciaceae</taxon>
        <taxon>Riccia</taxon>
    </lineage>
</organism>
<dbReference type="AlphaFoldDB" id="A0ABD3GPX1"/>
<comment type="caution">
    <text evidence="1">The sequence shown here is derived from an EMBL/GenBank/DDBJ whole genome shotgun (WGS) entry which is preliminary data.</text>
</comment>
<proteinExistence type="predicted"/>